<keyword evidence="4" id="KW-0548">Nucleotidyltransferase</keyword>
<feature type="compositionally biased region" description="Basic and acidic residues" evidence="2">
    <location>
        <begin position="177"/>
        <end position="188"/>
    </location>
</feature>
<dbReference type="PANTHER" id="PTHR19136">
    <property type="entry name" value="MOLYBDENUM COFACTOR GUANYLYLTRANSFERASE"/>
    <property type="match status" value="1"/>
</dbReference>
<evidence type="ECO:0000256" key="2">
    <source>
        <dbReference type="SAM" id="MobiDB-lite"/>
    </source>
</evidence>
<evidence type="ECO:0000259" key="3">
    <source>
        <dbReference type="Pfam" id="PF12804"/>
    </source>
</evidence>
<evidence type="ECO:0000313" key="5">
    <source>
        <dbReference type="Proteomes" id="UP000679307"/>
    </source>
</evidence>
<accession>A0ABX8EBR2</accession>
<protein>
    <submittedName>
        <fullName evidence="4">Molybdenum cofactor guanylyltransferase</fullName>
        <ecNumber evidence="4">2.7.7.77</ecNumber>
    </submittedName>
</protein>
<dbReference type="Pfam" id="PF12804">
    <property type="entry name" value="NTP_transf_3"/>
    <property type="match status" value="1"/>
</dbReference>
<dbReference type="Proteomes" id="UP000679307">
    <property type="component" value="Chromosome"/>
</dbReference>
<feature type="region of interest" description="Disordered" evidence="2">
    <location>
        <begin position="177"/>
        <end position="197"/>
    </location>
</feature>
<evidence type="ECO:0000256" key="1">
    <source>
        <dbReference type="ARBA" id="ARBA00022679"/>
    </source>
</evidence>
<name>A0ABX8EBR2_9ACTN</name>
<organism evidence="4 5">
    <name type="scientific">Nocardioides aquaticus</name>
    <dbReference type="NCBI Taxonomy" id="160826"/>
    <lineage>
        <taxon>Bacteria</taxon>
        <taxon>Bacillati</taxon>
        <taxon>Actinomycetota</taxon>
        <taxon>Actinomycetes</taxon>
        <taxon>Propionibacteriales</taxon>
        <taxon>Nocardioidaceae</taxon>
        <taxon>Nocardioides</taxon>
    </lineage>
</organism>
<proteinExistence type="predicted"/>
<dbReference type="PANTHER" id="PTHR19136:SF81">
    <property type="entry name" value="MOLYBDENUM COFACTOR GUANYLYLTRANSFERASE"/>
    <property type="match status" value="1"/>
</dbReference>
<dbReference type="GO" id="GO:0061603">
    <property type="term" value="F:molybdenum cofactor guanylyltransferase activity"/>
    <property type="evidence" value="ECO:0007669"/>
    <property type="project" value="UniProtKB-EC"/>
</dbReference>
<feature type="domain" description="MobA-like NTP transferase" evidence="3">
    <location>
        <begin position="10"/>
        <end position="156"/>
    </location>
</feature>
<sequence>MPDPLPTYAAVVLAGGRATRLDGVDKAGVEVAGRTLLARALDAVADAVEVVVVGEAVPTALPATFVVEDPRHGGPVAGLLTGRDALRGDPAYVAVLAVDMPHLTPGTLTRLRAAAAGRDGAALTDPDGRRQLALVLDTARLDAVAPGREDRHGHPVHRMLSGLDLVDVAPLGQEHRDVDTWSDLRDLAGEPGPDGTP</sequence>
<keyword evidence="1 4" id="KW-0808">Transferase</keyword>
<reference evidence="4 5" key="1">
    <citation type="submission" date="2021-05" db="EMBL/GenBank/DDBJ databases">
        <title>Complete genome of Nocardioides aquaticus KCTC 9944T isolated from meromictic and hypersaline Ekho Lake, Antarctica.</title>
        <authorList>
            <person name="Hwang K."/>
            <person name="Kim K.M."/>
            <person name="Choe H."/>
        </authorList>
    </citation>
    <scope>NUCLEOTIDE SEQUENCE [LARGE SCALE GENOMIC DNA]</scope>
    <source>
        <strain evidence="4 5">KCTC 9944</strain>
    </source>
</reference>
<dbReference type="EC" id="2.7.7.77" evidence="4"/>
<dbReference type="InterPro" id="IPR025877">
    <property type="entry name" value="MobA-like_NTP_Trfase"/>
</dbReference>
<evidence type="ECO:0000313" key="4">
    <source>
        <dbReference type="EMBL" id="QVT77769.1"/>
    </source>
</evidence>
<gene>
    <name evidence="4" type="primary">mobA</name>
    <name evidence="4" type="ORF">ENKNEFLB_00135</name>
</gene>
<keyword evidence="5" id="KW-1185">Reference proteome</keyword>
<dbReference type="RefSeq" id="WP_246535761.1">
    <property type="nucleotide sequence ID" value="NZ_BAAAHS010000215.1"/>
</dbReference>
<dbReference type="EMBL" id="CP075371">
    <property type="protein sequence ID" value="QVT77769.1"/>
    <property type="molecule type" value="Genomic_DNA"/>
</dbReference>